<gene>
    <name evidence="3" type="ordered locus">EBL_c22240</name>
</gene>
<protein>
    <submittedName>
        <fullName evidence="3">Uncharacterized protein</fullName>
    </submittedName>
</protein>
<dbReference type="KEGG" id="ebt:EBL_c22240"/>
<reference evidence="3 4" key="1">
    <citation type="journal article" date="2012" name="J. Bacteriol.">
        <title>Complete genome sequence of the B12-producing Shimwellia blattae strain DSM 4481, isolated from a cockroach.</title>
        <authorList>
            <person name="Brzuszkiewicz E."/>
            <person name="Waschkowitz T."/>
            <person name="Wiezer A."/>
            <person name="Daniel R."/>
        </authorList>
    </citation>
    <scope>NUCLEOTIDE SEQUENCE [LARGE SCALE GENOMIC DNA]</scope>
    <source>
        <strain evidence="4">ATCC 29907 / DSM 4481 / JCM 1650 / NBRC 105725 / CDC 9005-74</strain>
    </source>
</reference>
<keyword evidence="2" id="KW-0812">Transmembrane</keyword>
<dbReference type="HOGENOM" id="CLU_153099_1_0_6"/>
<feature type="transmembrane region" description="Helical" evidence="2">
    <location>
        <begin position="54"/>
        <end position="80"/>
    </location>
</feature>
<keyword evidence="2" id="KW-0472">Membrane</keyword>
<evidence type="ECO:0000256" key="2">
    <source>
        <dbReference type="SAM" id="Phobius"/>
    </source>
</evidence>
<keyword evidence="2" id="KW-1133">Transmembrane helix</keyword>
<dbReference type="EMBL" id="CP001560">
    <property type="protein sequence ID" value="AFJ47315.1"/>
    <property type="molecule type" value="Genomic_DNA"/>
</dbReference>
<evidence type="ECO:0000313" key="4">
    <source>
        <dbReference type="Proteomes" id="UP000001955"/>
    </source>
</evidence>
<accession>I2B9W1</accession>
<name>I2B9W1_SHIBC</name>
<feature type="transmembrane region" description="Helical" evidence="2">
    <location>
        <begin position="22"/>
        <end position="48"/>
    </location>
</feature>
<feature type="region of interest" description="Disordered" evidence="1">
    <location>
        <begin position="102"/>
        <end position="121"/>
    </location>
</feature>
<keyword evidence="4" id="KW-1185">Reference proteome</keyword>
<sequence length="121" mass="13407">MPGYCDTPGPGRYRQRGLFSRLSFLLTFADDRGFVVFFRSLGFLLYLGCRFCSGFFMVFFGGLSFLLCSWFGGCFFMVLMGCFGCRSFSRCSGCGAGGRGFSSLRSESGRRQTHSSANNQS</sequence>
<dbReference type="Proteomes" id="UP000001955">
    <property type="component" value="Chromosome"/>
</dbReference>
<dbReference type="AlphaFoldDB" id="I2B9W1"/>
<proteinExistence type="predicted"/>
<organism evidence="3 4">
    <name type="scientific">Shimwellia blattae (strain ATCC 29907 / DSM 4481 / JCM 1650 / NBRC 105725 / CDC 9005-74)</name>
    <name type="common">Escherichia blattae</name>
    <dbReference type="NCBI Taxonomy" id="630626"/>
    <lineage>
        <taxon>Bacteria</taxon>
        <taxon>Pseudomonadati</taxon>
        <taxon>Pseudomonadota</taxon>
        <taxon>Gammaproteobacteria</taxon>
        <taxon>Enterobacterales</taxon>
        <taxon>Enterobacteriaceae</taxon>
        <taxon>Shimwellia</taxon>
    </lineage>
</organism>
<evidence type="ECO:0000256" key="1">
    <source>
        <dbReference type="SAM" id="MobiDB-lite"/>
    </source>
</evidence>
<evidence type="ECO:0000313" key="3">
    <source>
        <dbReference type="EMBL" id="AFJ47315.1"/>
    </source>
</evidence>